<organism evidence="1 2">
    <name type="scientific">Undibacterium nitidum</name>
    <dbReference type="NCBI Taxonomy" id="2762298"/>
    <lineage>
        <taxon>Bacteria</taxon>
        <taxon>Pseudomonadati</taxon>
        <taxon>Pseudomonadota</taxon>
        <taxon>Betaproteobacteria</taxon>
        <taxon>Burkholderiales</taxon>
        <taxon>Oxalobacteraceae</taxon>
        <taxon>Undibacterium</taxon>
    </lineage>
</organism>
<dbReference type="EMBL" id="JACOFZ010000003">
    <property type="protein sequence ID" value="MBC3881874.1"/>
    <property type="molecule type" value="Genomic_DNA"/>
</dbReference>
<keyword evidence="2" id="KW-1185">Reference proteome</keyword>
<gene>
    <name evidence="1" type="ORF">H8K36_10845</name>
</gene>
<name>A0A923HV47_9BURK</name>
<reference evidence="1" key="1">
    <citation type="submission" date="2020-08" db="EMBL/GenBank/DDBJ databases">
        <title>Novel species isolated from subtropical streams in China.</title>
        <authorList>
            <person name="Lu H."/>
        </authorList>
    </citation>
    <scope>NUCLEOTIDE SEQUENCE</scope>
    <source>
        <strain evidence="1">LX22W</strain>
    </source>
</reference>
<evidence type="ECO:0000313" key="2">
    <source>
        <dbReference type="Proteomes" id="UP000627446"/>
    </source>
</evidence>
<sequence>MNFSNKYKYIMPCILGLTMVYGVVNFRGAPIRPCGEQKYCGKSGNRVTQEEYEAYRTWETTFILVALGAFFSKLVERGVMRDSARPD</sequence>
<dbReference type="RefSeq" id="WP_186916467.1">
    <property type="nucleotide sequence ID" value="NZ_JACOFZ010000003.1"/>
</dbReference>
<dbReference type="AlphaFoldDB" id="A0A923HV47"/>
<proteinExistence type="predicted"/>
<dbReference type="Proteomes" id="UP000627446">
    <property type="component" value="Unassembled WGS sequence"/>
</dbReference>
<accession>A0A923HV47</accession>
<comment type="caution">
    <text evidence="1">The sequence shown here is derived from an EMBL/GenBank/DDBJ whole genome shotgun (WGS) entry which is preliminary data.</text>
</comment>
<protein>
    <submittedName>
        <fullName evidence="1">Uncharacterized protein</fullName>
    </submittedName>
</protein>
<evidence type="ECO:0000313" key="1">
    <source>
        <dbReference type="EMBL" id="MBC3881874.1"/>
    </source>
</evidence>